<proteinExistence type="predicted"/>
<evidence type="ECO:0000313" key="1">
    <source>
        <dbReference type="EMBL" id="AZP11992.1"/>
    </source>
</evidence>
<sequence length="70" mass="8315">MKMRTKRRHHNYRCVYNHQLSLVLEAAFAEFKENFSEQGGSLNSAFDSVMQLGDSYRHFKKYAMRFVVAH</sequence>
<dbReference type="EMBL" id="CP034464">
    <property type="protein sequence ID" value="AZP11992.1"/>
    <property type="molecule type" value="Genomic_DNA"/>
</dbReference>
<evidence type="ECO:0000313" key="2">
    <source>
        <dbReference type="Proteomes" id="UP000275663"/>
    </source>
</evidence>
<organism evidence="1 2">
    <name type="scientific">Undibacterium parvum</name>
    <dbReference type="NCBI Taxonomy" id="401471"/>
    <lineage>
        <taxon>Bacteria</taxon>
        <taxon>Pseudomonadati</taxon>
        <taxon>Pseudomonadota</taxon>
        <taxon>Betaproteobacteria</taxon>
        <taxon>Burkholderiales</taxon>
        <taxon>Oxalobacteraceae</taxon>
        <taxon>Undibacterium</taxon>
    </lineage>
</organism>
<gene>
    <name evidence="1" type="ORF">EJN92_08215</name>
</gene>
<keyword evidence="2" id="KW-1185">Reference proteome</keyword>
<accession>A0A3Q9BQ74</accession>
<reference evidence="1 2" key="1">
    <citation type="journal article" date="2011" name="Int. J. Syst. Evol. Microbiol.">
        <title>Description of Undibacterium oligocarboniphilum sp. nov., isolated from purified water, and Undibacterium pigrum strain CCUG 49012 as the type strain of Undibacterium parvum sp. nov., and emended descriptions of the genus Undibacterium and the species Undibacterium pigrum.</title>
        <authorList>
            <person name="Eder W."/>
            <person name="Wanner G."/>
            <person name="Ludwig W."/>
            <person name="Busse H.J."/>
            <person name="Ziemke-Kageler F."/>
            <person name="Lang E."/>
        </authorList>
    </citation>
    <scope>NUCLEOTIDE SEQUENCE [LARGE SCALE GENOMIC DNA]</scope>
    <source>
        <strain evidence="1 2">DSM 23061</strain>
    </source>
</reference>
<protein>
    <submittedName>
        <fullName evidence="1">Uncharacterized protein</fullName>
    </submittedName>
</protein>
<dbReference type="OrthoDB" id="8779621at2"/>
<dbReference type="AlphaFoldDB" id="A0A3Q9BQ74"/>
<dbReference type="RefSeq" id="WP_126127374.1">
    <property type="nucleotide sequence ID" value="NZ_CP034464.1"/>
</dbReference>
<dbReference type="Proteomes" id="UP000275663">
    <property type="component" value="Chromosome"/>
</dbReference>
<name>A0A3Q9BQ74_9BURK</name>
<dbReference type="KEGG" id="upv:EJN92_08215"/>